<dbReference type="Proteomes" id="UP001062846">
    <property type="component" value="Chromosome 1"/>
</dbReference>
<reference evidence="1" key="1">
    <citation type="submission" date="2022-02" db="EMBL/GenBank/DDBJ databases">
        <title>Plant Genome Project.</title>
        <authorList>
            <person name="Zhang R.-G."/>
        </authorList>
    </citation>
    <scope>NUCLEOTIDE SEQUENCE</scope>
    <source>
        <strain evidence="1">AT1</strain>
    </source>
</reference>
<evidence type="ECO:0000313" key="2">
    <source>
        <dbReference type="Proteomes" id="UP001062846"/>
    </source>
</evidence>
<accession>A0ACC0Q1H9</accession>
<organism evidence="1 2">
    <name type="scientific">Rhododendron molle</name>
    <name type="common">Chinese azalea</name>
    <name type="synonym">Azalea mollis</name>
    <dbReference type="NCBI Taxonomy" id="49168"/>
    <lineage>
        <taxon>Eukaryota</taxon>
        <taxon>Viridiplantae</taxon>
        <taxon>Streptophyta</taxon>
        <taxon>Embryophyta</taxon>
        <taxon>Tracheophyta</taxon>
        <taxon>Spermatophyta</taxon>
        <taxon>Magnoliopsida</taxon>
        <taxon>eudicotyledons</taxon>
        <taxon>Gunneridae</taxon>
        <taxon>Pentapetalae</taxon>
        <taxon>asterids</taxon>
        <taxon>Ericales</taxon>
        <taxon>Ericaceae</taxon>
        <taxon>Ericoideae</taxon>
        <taxon>Rhodoreae</taxon>
        <taxon>Rhododendron</taxon>
    </lineage>
</organism>
<keyword evidence="2" id="KW-1185">Reference proteome</keyword>
<dbReference type="EMBL" id="CM046388">
    <property type="protein sequence ID" value="KAI8570747.1"/>
    <property type="molecule type" value="Genomic_DNA"/>
</dbReference>
<sequence length="66" mass="7342">MSWTSSEIWSSLRPPSLTTALTEVEPASRLFSISSFTAETDRRITSPAAIRFTTDMSSSVLEITTW</sequence>
<gene>
    <name evidence="1" type="ORF">RHMOL_Rhmol01G0060600</name>
</gene>
<proteinExistence type="predicted"/>
<comment type="caution">
    <text evidence="1">The sequence shown here is derived from an EMBL/GenBank/DDBJ whole genome shotgun (WGS) entry which is preliminary data.</text>
</comment>
<evidence type="ECO:0000313" key="1">
    <source>
        <dbReference type="EMBL" id="KAI8570747.1"/>
    </source>
</evidence>
<name>A0ACC0Q1H9_RHOML</name>
<protein>
    <submittedName>
        <fullName evidence="1">Uncharacterized protein</fullName>
    </submittedName>
</protein>